<evidence type="ECO:0000256" key="4">
    <source>
        <dbReference type="ARBA" id="ARBA00009524"/>
    </source>
</evidence>
<comment type="similarity">
    <text evidence="3 19">In the N-terminal section; belongs to the NnrE/AIBP family.</text>
</comment>
<dbReference type="InterPro" id="IPR000631">
    <property type="entry name" value="CARKD"/>
</dbReference>
<comment type="function">
    <text evidence="17">Catalyzes the dehydration of the S-form of NAD(P)HX at the expense of ADP, which is converted to AMP. Together with NAD(P)HX epimerase, which catalyzes the epimerization of the S- and R-forms, the enzyme allows the repair of both epimers of NAD(P)HX, a damaged form of NAD(P)H that is a result of enzymatic or heat-dependent hydration.</text>
</comment>
<accession>A0A2J6WQ42</accession>
<evidence type="ECO:0000256" key="11">
    <source>
        <dbReference type="ARBA" id="ARBA00023235"/>
    </source>
</evidence>
<evidence type="ECO:0000256" key="19">
    <source>
        <dbReference type="PIRNR" id="PIRNR017184"/>
    </source>
</evidence>
<evidence type="ECO:0000256" key="5">
    <source>
        <dbReference type="ARBA" id="ARBA00022723"/>
    </source>
</evidence>
<name>A0A2J6WQ42_9BACT</name>
<comment type="similarity">
    <text evidence="4 19">In the C-terminal section; belongs to the NnrD/CARKD family.</text>
</comment>
<keyword evidence="12 17" id="KW-0456">Lyase</keyword>
<evidence type="ECO:0000313" key="22">
    <source>
        <dbReference type="EMBL" id="PMP72369.1"/>
    </source>
</evidence>
<dbReference type="PANTHER" id="PTHR12592:SF0">
    <property type="entry name" value="ATP-DEPENDENT (S)-NAD(P)H-HYDRATE DEHYDRATASE"/>
    <property type="match status" value="1"/>
</dbReference>
<comment type="catalytic activity">
    <reaction evidence="15 17 19">
        <text>(6S)-NADHX + ADP = AMP + phosphate + NADH + H(+)</text>
        <dbReference type="Rhea" id="RHEA:32223"/>
        <dbReference type="ChEBI" id="CHEBI:15378"/>
        <dbReference type="ChEBI" id="CHEBI:43474"/>
        <dbReference type="ChEBI" id="CHEBI:57945"/>
        <dbReference type="ChEBI" id="CHEBI:64074"/>
        <dbReference type="ChEBI" id="CHEBI:456215"/>
        <dbReference type="ChEBI" id="CHEBI:456216"/>
        <dbReference type="EC" id="4.2.1.136"/>
    </reaction>
</comment>
<evidence type="ECO:0000256" key="1">
    <source>
        <dbReference type="ARBA" id="ARBA00000013"/>
    </source>
</evidence>
<feature type="binding site" evidence="18">
    <location>
        <position position="59"/>
    </location>
    <ligand>
        <name>K(+)</name>
        <dbReference type="ChEBI" id="CHEBI:29103"/>
    </ligand>
</feature>
<feature type="binding site" evidence="18">
    <location>
        <position position="154"/>
    </location>
    <ligand>
        <name>(6S)-NADPHX</name>
        <dbReference type="ChEBI" id="CHEBI:64076"/>
    </ligand>
</feature>
<comment type="catalytic activity">
    <reaction evidence="1 18 19">
        <text>(6R)-NADHX = (6S)-NADHX</text>
        <dbReference type="Rhea" id="RHEA:32215"/>
        <dbReference type="ChEBI" id="CHEBI:64074"/>
        <dbReference type="ChEBI" id="CHEBI:64075"/>
        <dbReference type="EC" id="5.1.99.6"/>
    </reaction>
</comment>
<comment type="cofactor">
    <cofactor evidence="17">
        <name>Mg(2+)</name>
        <dbReference type="ChEBI" id="CHEBI:18420"/>
    </cofactor>
</comment>
<dbReference type="RefSeq" id="WP_424605334.1">
    <property type="nucleotide sequence ID" value="NZ_JBNAVA010000003.1"/>
</dbReference>
<dbReference type="PROSITE" id="PS51383">
    <property type="entry name" value="YJEF_C_3"/>
    <property type="match status" value="1"/>
</dbReference>
<dbReference type="SUPFAM" id="SSF64153">
    <property type="entry name" value="YjeF N-terminal domain-like"/>
    <property type="match status" value="1"/>
</dbReference>
<dbReference type="CDD" id="cd01171">
    <property type="entry name" value="YXKO-related"/>
    <property type="match status" value="1"/>
</dbReference>
<keyword evidence="8 17" id="KW-0521">NADP</keyword>
<feature type="binding site" evidence="17">
    <location>
        <position position="255"/>
    </location>
    <ligand>
        <name>(6S)-NADPHX</name>
        <dbReference type="ChEBI" id="CHEBI:64076"/>
    </ligand>
</feature>
<gene>
    <name evidence="17" type="primary">nnrD</name>
    <name evidence="18" type="synonym">nnrE</name>
    <name evidence="22" type="ORF">C0187_01700</name>
</gene>
<evidence type="ECO:0000259" key="21">
    <source>
        <dbReference type="PROSITE" id="PS51385"/>
    </source>
</evidence>
<feature type="binding site" evidence="18">
    <location>
        <position position="136"/>
    </location>
    <ligand>
        <name>(6S)-NADPHX</name>
        <dbReference type="ChEBI" id="CHEBI:64076"/>
    </ligand>
</feature>
<dbReference type="HAMAP" id="MF_01966">
    <property type="entry name" value="NADHX_epimerase"/>
    <property type="match status" value="1"/>
</dbReference>
<keyword evidence="10 17" id="KW-0520">NAD</keyword>
<evidence type="ECO:0000256" key="9">
    <source>
        <dbReference type="ARBA" id="ARBA00022958"/>
    </source>
</evidence>
<dbReference type="InterPro" id="IPR030677">
    <property type="entry name" value="Nnr"/>
</dbReference>
<dbReference type="Gene3D" id="3.40.50.10260">
    <property type="entry name" value="YjeF N-terminal domain"/>
    <property type="match status" value="1"/>
</dbReference>
<feature type="binding site" evidence="17">
    <location>
        <position position="440"/>
    </location>
    <ligand>
        <name>(6S)-NADPHX</name>
        <dbReference type="ChEBI" id="CHEBI:64076"/>
    </ligand>
</feature>
<dbReference type="InterPro" id="IPR036652">
    <property type="entry name" value="YjeF_N_dom_sf"/>
</dbReference>
<evidence type="ECO:0000256" key="15">
    <source>
        <dbReference type="ARBA" id="ARBA00048238"/>
    </source>
</evidence>
<dbReference type="InterPro" id="IPR004443">
    <property type="entry name" value="YjeF_N_dom"/>
</dbReference>
<evidence type="ECO:0000256" key="6">
    <source>
        <dbReference type="ARBA" id="ARBA00022741"/>
    </source>
</evidence>
<dbReference type="NCBIfam" id="TIGR00196">
    <property type="entry name" value="yjeF_cterm"/>
    <property type="match status" value="1"/>
</dbReference>
<evidence type="ECO:0000256" key="12">
    <source>
        <dbReference type="ARBA" id="ARBA00023239"/>
    </source>
</evidence>
<evidence type="ECO:0000256" key="7">
    <source>
        <dbReference type="ARBA" id="ARBA00022840"/>
    </source>
</evidence>
<evidence type="ECO:0000256" key="14">
    <source>
        <dbReference type="ARBA" id="ARBA00025153"/>
    </source>
</evidence>
<comment type="cofactor">
    <cofactor evidence="18 19">
        <name>K(+)</name>
        <dbReference type="ChEBI" id="CHEBI:29103"/>
    </cofactor>
    <text evidence="18 19">Binds 1 potassium ion per subunit.</text>
</comment>
<organism evidence="22 23">
    <name type="scientific">Calditerrivibrio nitroreducens</name>
    <dbReference type="NCBI Taxonomy" id="477976"/>
    <lineage>
        <taxon>Bacteria</taxon>
        <taxon>Pseudomonadati</taxon>
        <taxon>Deferribacterota</taxon>
        <taxon>Deferribacteres</taxon>
        <taxon>Deferribacterales</taxon>
        <taxon>Calditerrivibrionaceae</taxon>
    </lineage>
</organism>
<feature type="binding site" evidence="17">
    <location>
        <begin position="410"/>
        <end position="414"/>
    </location>
    <ligand>
        <name>AMP</name>
        <dbReference type="ChEBI" id="CHEBI:456215"/>
    </ligand>
</feature>
<evidence type="ECO:0000256" key="2">
    <source>
        <dbReference type="ARBA" id="ARBA00000909"/>
    </source>
</evidence>
<keyword evidence="7 17" id="KW-0067">ATP-binding</keyword>
<keyword evidence="6 17" id="KW-0547">Nucleotide-binding</keyword>
<evidence type="ECO:0000256" key="3">
    <source>
        <dbReference type="ARBA" id="ARBA00006001"/>
    </source>
</evidence>
<evidence type="ECO:0000313" key="23">
    <source>
        <dbReference type="Proteomes" id="UP000242881"/>
    </source>
</evidence>
<comment type="function">
    <text evidence="18">Catalyzes the epimerization of the S- and R-forms of NAD(P)HX, a damaged form of NAD(P)H that is a result of enzymatic or heat-dependent hydration. This is a prerequisite for the S-specific NAD(P)H-hydrate dehydratase to allow the repair of both epimers of NAD(P)HX.</text>
</comment>
<keyword evidence="5 18" id="KW-0479">Metal-binding</keyword>
<dbReference type="PANTHER" id="PTHR12592">
    <property type="entry name" value="ATP-DEPENDENT (S)-NAD(P)H-HYDRATE DEHYDRATASE FAMILY MEMBER"/>
    <property type="match status" value="1"/>
</dbReference>
<dbReference type="Gene3D" id="3.40.1190.20">
    <property type="match status" value="1"/>
</dbReference>
<dbReference type="PIRSF" id="PIRSF017184">
    <property type="entry name" value="Nnr"/>
    <property type="match status" value="1"/>
</dbReference>
<dbReference type="EC" id="4.2.1.136" evidence="19"/>
<dbReference type="Pfam" id="PF03853">
    <property type="entry name" value="YjeF_N"/>
    <property type="match status" value="1"/>
</dbReference>
<evidence type="ECO:0000259" key="20">
    <source>
        <dbReference type="PROSITE" id="PS51383"/>
    </source>
</evidence>
<dbReference type="SUPFAM" id="SSF53613">
    <property type="entry name" value="Ribokinase-like"/>
    <property type="match status" value="1"/>
</dbReference>
<keyword evidence="9 18" id="KW-0630">Potassium</keyword>
<dbReference type="GO" id="GO:0046872">
    <property type="term" value="F:metal ion binding"/>
    <property type="evidence" value="ECO:0007669"/>
    <property type="project" value="UniProtKB-UniRule"/>
</dbReference>
<protein>
    <recommendedName>
        <fullName evidence="19">Bifunctional NAD(P)H-hydrate repair enzyme</fullName>
    </recommendedName>
    <alternativeName>
        <fullName evidence="19">Nicotinamide nucleotide repair protein</fullName>
    </alternativeName>
    <domain>
        <recommendedName>
            <fullName evidence="19">ADP-dependent (S)-NAD(P)H-hydrate dehydratase</fullName>
            <ecNumber evidence="19">4.2.1.136</ecNumber>
        </recommendedName>
        <alternativeName>
            <fullName evidence="19">ADP-dependent NAD(P)HX dehydratase</fullName>
        </alternativeName>
    </domain>
    <domain>
        <recommendedName>
            <fullName evidence="19">NAD(P)H-hydrate epimerase</fullName>
            <ecNumber evidence="19">5.1.99.6</ecNumber>
        </recommendedName>
    </domain>
</protein>
<feature type="binding site" evidence="17">
    <location>
        <position position="324"/>
    </location>
    <ligand>
        <name>(6S)-NADPHX</name>
        <dbReference type="ChEBI" id="CHEBI:64076"/>
    </ligand>
</feature>
<comment type="function">
    <text evidence="14 19">Bifunctional enzyme that catalyzes the epimerization of the S- and R-forms of NAD(P)HX and the dehydration of the S-form of NAD(P)HX at the expense of ADP, which is converted to AMP. This allows the repair of both epimers of NAD(P)HX, a damaged form of NAD(P)H that is a result of enzymatic or heat-dependent hydration.</text>
</comment>
<dbReference type="AlphaFoldDB" id="A0A2J6WQ42"/>
<evidence type="ECO:0000256" key="13">
    <source>
        <dbReference type="ARBA" id="ARBA00023268"/>
    </source>
</evidence>
<dbReference type="PROSITE" id="PS51385">
    <property type="entry name" value="YJEF_N"/>
    <property type="match status" value="1"/>
</dbReference>
<evidence type="ECO:0000256" key="16">
    <source>
        <dbReference type="ARBA" id="ARBA00049209"/>
    </source>
</evidence>
<dbReference type="GO" id="GO:0110051">
    <property type="term" value="P:metabolite repair"/>
    <property type="evidence" value="ECO:0007669"/>
    <property type="project" value="TreeGrafter"/>
</dbReference>
<dbReference type="InterPro" id="IPR029056">
    <property type="entry name" value="Ribokinase-like"/>
</dbReference>
<keyword evidence="13" id="KW-0511">Multifunctional enzyme</keyword>
<reference evidence="22 23" key="1">
    <citation type="submission" date="2018-01" db="EMBL/GenBank/DDBJ databases">
        <title>Metagenomic assembled genomes from two thermal pools in the Uzon Caldera, Kamchatka, Russia.</title>
        <authorList>
            <person name="Wilkins L."/>
            <person name="Ettinger C."/>
        </authorList>
    </citation>
    <scope>NUCLEOTIDE SEQUENCE [LARGE SCALE GENOMIC DNA]</scope>
    <source>
        <strain evidence="22">ZAV-05</strain>
    </source>
</reference>
<comment type="similarity">
    <text evidence="18">Belongs to the NnrE/AIBP family.</text>
</comment>
<comment type="subunit">
    <text evidence="17">Homotetramer.</text>
</comment>
<feature type="binding site" evidence="18">
    <location>
        <position position="157"/>
    </location>
    <ligand>
        <name>K(+)</name>
        <dbReference type="ChEBI" id="CHEBI:29103"/>
    </ligand>
</feature>
<dbReference type="GO" id="GO:0052856">
    <property type="term" value="F:NAD(P)HX epimerase activity"/>
    <property type="evidence" value="ECO:0007669"/>
    <property type="project" value="UniProtKB-UniRule"/>
</dbReference>
<dbReference type="Proteomes" id="UP000242881">
    <property type="component" value="Unassembled WGS sequence"/>
</dbReference>
<feature type="binding site" evidence="18">
    <location>
        <position position="121"/>
    </location>
    <ligand>
        <name>K(+)</name>
        <dbReference type="ChEBI" id="CHEBI:29103"/>
    </ligand>
</feature>
<comment type="catalytic activity">
    <reaction evidence="16 17 19">
        <text>(6S)-NADPHX + ADP = AMP + phosphate + NADPH + H(+)</text>
        <dbReference type="Rhea" id="RHEA:32235"/>
        <dbReference type="ChEBI" id="CHEBI:15378"/>
        <dbReference type="ChEBI" id="CHEBI:43474"/>
        <dbReference type="ChEBI" id="CHEBI:57783"/>
        <dbReference type="ChEBI" id="CHEBI:64076"/>
        <dbReference type="ChEBI" id="CHEBI:456215"/>
        <dbReference type="ChEBI" id="CHEBI:456216"/>
        <dbReference type="EC" id="4.2.1.136"/>
    </reaction>
</comment>
<evidence type="ECO:0000256" key="10">
    <source>
        <dbReference type="ARBA" id="ARBA00023027"/>
    </source>
</evidence>
<feature type="binding site" evidence="18">
    <location>
        <begin position="58"/>
        <end position="62"/>
    </location>
    <ligand>
        <name>(6S)-NADPHX</name>
        <dbReference type="ChEBI" id="CHEBI:64076"/>
    </ligand>
</feature>
<dbReference type="GO" id="GO:0005524">
    <property type="term" value="F:ATP binding"/>
    <property type="evidence" value="ECO:0007669"/>
    <property type="project" value="UniProtKB-UniRule"/>
</dbReference>
<comment type="caution">
    <text evidence="22">The sequence shown here is derived from an EMBL/GenBank/DDBJ whole genome shotgun (WGS) entry which is preliminary data.</text>
</comment>
<keyword evidence="11 18" id="KW-0413">Isomerase</keyword>
<feature type="binding site" evidence="18">
    <location>
        <begin position="125"/>
        <end position="131"/>
    </location>
    <ligand>
        <name>(6S)-NADPHX</name>
        <dbReference type="ChEBI" id="CHEBI:64076"/>
    </ligand>
</feature>
<dbReference type="EC" id="5.1.99.6" evidence="19"/>
<feature type="binding site" evidence="17">
    <location>
        <position position="439"/>
    </location>
    <ligand>
        <name>AMP</name>
        <dbReference type="ChEBI" id="CHEBI:456215"/>
    </ligand>
</feature>
<dbReference type="GO" id="GO:0046496">
    <property type="term" value="P:nicotinamide nucleotide metabolic process"/>
    <property type="evidence" value="ECO:0007669"/>
    <property type="project" value="UniProtKB-UniRule"/>
</dbReference>
<dbReference type="EMBL" id="PNIN01000023">
    <property type="protein sequence ID" value="PMP72369.1"/>
    <property type="molecule type" value="Genomic_DNA"/>
</dbReference>
<evidence type="ECO:0000256" key="8">
    <source>
        <dbReference type="ARBA" id="ARBA00022857"/>
    </source>
</evidence>
<evidence type="ECO:0000256" key="18">
    <source>
        <dbReference type="HAMAP-Rule" id="MF_01966"/>
    </source>
</evidence>
<comment type="catalytic activity">
    <reaction evidence="2 18 19">
        <text>(6R)-NADPHX = (6S)-NADPHX</text>
        <dbReference type="Rhea" id="RHEA:32227"/>
        <dbReference type="ChEBI" id="CHEBI:64076"/>
        <dbReference type="ChEBI" id="CHEBI:64077"/>
        <dbReference type="EC" id="5.1.99.6"/>
    </reaction>
</comment>
<proteinExistence type="inferred from homology"/>
<dbReference type="HAMAP" id="MF_01965">
    <property type="entry name" value="NADHX_dehydratase"/>
    <property type="match status" value="1"/>
</dbReference>
<comment type="similarity">
    <text evidence="17">Belongs to the NnrD/CARKD family.</text>
</comment>
<dbReference type="GO" id="GO:0052855">
    <property type="term" value="F:ADP-dependent NAD(P)H-hydrate dehydratase activity"/>
    <property type="evidence" value="ECO:0007669"/>
    <property type="project" value="UniProtKB-UniRule"/>
</dbReference>
<dbReference type="NCBIfam" id="TIGR00197">
    <property type="entry name" value="yjeF_nterm"/>
    <property type="match status" value="1"/>
</dbReference>
<evidence type="ECO:0000256" key="17">
    <source>
        <dbReference type="HAMAP-Rule" id="MF_01965"/>
    </source>
</evidence>
<sequence>MEILDSYQMSLADRLTIDELKVPSIVLMENAARASADVIEKIVGSKSCSFAVIVGAGNNGGDGIAIARHLYNKGFHVEIFLAESEEKFSQDLLINYEIIKRYPIKLNRVEDYEDKFDYIIDALFGTGLNRSIEGRYLEIVRKINYSKGQIFSVDIPSGLSGSSPNIFGEAVKANWTITFCRPKIPHCIYPAMDYCGEVIVVDISIPDFIIPKVEPYLYQLNIKTVPSIPKRLKFTHKGAYGHAVLLGGSLGKSGAITIATIATIKTGAGLTTSIIPEKIFSSFAASIPEAMYFIVEDFDCISHKEIDKIVEFVKDKTVLTIGPGMGTSDRKKELINELIDRTDTPVILDADGINNLSISDLNKFKFRSIITPHIGEFSRLIGVSKDELQKDIIKMAREFSVKYGIVLVLKSASTLIALPDGVIYVYSGGVPALAKGGSGDCLVGIITGFVSQGFSLKDSALLGVYIFGETGRKLSSIRNELTITATEVIKDIDGIIDELQHIIH</sequence>
<feature type="binding site" evidence="17">
    <location>
        <position position="373"/>
    </location>
    <ligand>
        <name>(6S)-NADPHX</name>
        <dbReference type="ChEBI" id="CHEBI:64076"/>
    </ligand>
</feature>
<dbReference type="Pfam" id="PF01256">
    <property type="entry name" value="Carb_kinase"/>
    <property type="match status" value="1"/>
</dbReference>
<feature type="domain" description="YjeF N-terminal" evidence="21">
    <location>
        <begin position="9"/>
        <end position="211"/>
    </location>
</feature>
<feature type="domain" description="YjeF C-terminal" evidence="20">
    <location>
        <begin position="220"/>
        <end position="499"/>
    </location>
</feature>